<dbReference type="PROSITE" id="PS50280">
    <property type="entry name" value="SET"/>
    <property type="match status" value="1"/>
</dbReference>
<dbReference type="PROSITE" id="PS50867">
    <property type="entry name" value="PRE_SET"/>
    <property type="match status" value="1"/>
</dbReference>
<dbReference type="SMART" id="SM00317">
    <property type="entry name" value="SET"/>
    <property type="match status" value="1"/>
</dbReference>
<evidence type="ECO:0000259" key="8">
    <source>
        <dbReference type="PROSITE" id="PS50867"/>
    </source>
</evidence>
<dbReference type="GO" id="GO:0042054">
    <property type="term" value="F:histone methyltransferase activity"/>
    <property type="evidence" value="ECO:0007669"/>
    <property type="project" value="InterPro"/>
</dbReference>
<evidence type="ECO:0000256" key="5">
    <source>
        <dbReference type="PROSITE-ProRule" id="PRU00358"/>
    </source>
</evidence>
<dbReference type="InterPro" id="IPR051357">
    <property type="entry name" value="H3K9_HMTase_SUVAR3-9"/>
</dbReference>
<dbReference type="InterPro" id="IPR036987">
    <property type="entry name" value="SRA-YDG_sf"/>
</dbReference>
<dbReference type="SUPFAM" id="SSF88697">
    <property type="entry name" value="PUA domain-like"/>
    <property type="match status" value="1"/>
</dbReference>
<evidence type="ECO:0000313" key="11">
    <source>
        <dbReference type="Proteomes" id="UP000195402"/>
    </source>
</evidence>
<dbReference type="EMBL" id="MVGT01000438">
    <property type="protein sequence ID" value="OVA17371.1"/>
    <property type="molecule type" value="Genomic_DNA"/>
</dbReference>
<dbReference type="Pfam" id="PF00856">
    <property type="entry name" value="SET"/>
    <property type="match status" value="1"/>
</dbReference>
<feature type="domain" description="SET" evidence="7">
    <location>
        <begin position="578"/>
        <end position="728"/>
    </location>
</feature>
<dbReference type="Pfam" id="PF05033">
    <property type="entry name" value="Pre-SET"/>
    <property type="match status" value="1"/>
</dbReference>
<dbReference type="GO" id="GO:0008270">
    <property type="term" value="F:zinc ion binding"/>
    <property type="evidence" value="ECO:0007669"/>
    <property type="project" value="InterPro"/>
</dbReference>
<evidence type="ECO:0000256" key="1">
    <source>
        <dbReference type="ARBA" id="ARBA00004286"/>
    </source>
</evidence>
<evidence type="ECO:0000256" key="6">
    <source>
        <dbReference type="SAM" id="MobiDB-lite"/>
    </source>
</evidence>
<dbReference type="AlphaFoldDB" id="A0A200R3T3"/>
<name>A0A200R3T3_MACCD</name>
<dbReference type="InterPro" id="IPR001214">
    <property type="entry name" value="SET_dom"/>
</dbReference>
<feature type="domain" description="YDG" evidence="9">
    <location>
        <begin position="272"/>
        <end position="427"/>
    </location>
</feature>
<dbReference type="FunCoup" id="A0A200R3T3">
    <property type="interactions" value="1015"/>
</dbReference>
<keyword evidence="3" id="KW-0156">Chromatin regulator</keyword>
<comment type="caution">
    <text evidence="10">The sequence shown here is derived from an EMBL/GenBank/DDBJ whole genome shotgun (WGS) entry which is preliminary data.</text>
</comment>
<dbReference type="InterPro" id="IPR007728">
    <property type="entry name" value="Pre-SET_dom"/>
</dbReference>
<keyword evidence="11" id="KW-1185">Reference proteome</keyword>
<keyword evidence="4 5" id="KW-0539">Nucleus</keyword>
<dbReference type="InterPro" id="IPR046341">
    <property type="entry name" value="SET_dom_sf"/>
</dbReference>
<dbReference type="GO" id="GO:0005634">
    <property type="term" value="C:nucleus"/>
    <property type="evidence" value="ECO:0007669"/>
    <property type="project" value="UniProtKB-SubCell"/>
</dbReference>
<evidence type="ECO:0000259" key="7">
    <source>
        <dbReference type="PROSITE" id="PS50280"/>
    </source>
</evidence>
<comment type="subcellular location">
    <subcellularLocation>
        <location evidence="1">Chromosome</location>
    </subcellularLocation>
    <subcellularLocation>
        <location evidence="5">Nucleus</location>
    </subcellularLocation>
</comment>
<organism evidence="10 11">
    <name type="scientific">Macleaya cordata</name>
    <name type="common">Five-seeded plume-poppy</name>
    <name type="synonym">Bocconia cordata</name>
    <dbReference type="NCBI Taxonomy" id="56857"/>
    <lineage>
        <taxon>Eukaryota</taxon>
        <taxon>Viridiplantae</taxon>
        <taxon>Streptophyta</taxon>
        <taxon>Embryophyta</taxon>
        <taxon>Tracheophyta</taxon>
        <taxon>Spermatophyta</taxon>
        <taxon>Magnoliopsida</taxon>
        <taxon>Ranunculales</taxon>
        <taxon>Papaveraceae</taxon>
        <taxon>Papaveroideae</taxon>
        <taxon>Macleaya</taxon>
    </lineage>
</organism>
<evidence type="ECO:0000259" key="9">
    <source>
        <dbReference type="PROSITE" id="PS51015"/>
    </source>
</evidence>
<protein>
    <submittedName>
        <fullName evidence="10">SET domain</fullName>
    </submittedName>
</protein>
<dbReference type="GO" id="GO:0003690">
    <property type="term" value="F:double-stranded DNA binding"/>
    <property type="evidence" value="ECO:0007669"/>
    <property type="project" value="TreeGrafter"/>
</dbReference>
<evidence type="ECO:0000256" key="4">
    <source>
        <dbReference type="ARBA" id="ARBA00023242"/>
    </source>
</evidence>
<dbReference type="PANTHER" id="PTHR45660">
    <property type="entry name" value="HISTONE-LYSINE N-METHYLTRANSFERASE SETMAR"/>
    <property type="match status" value="1"/>
</dbReference>
<dbReference type="SMART" id="SM00466">
    <property type="entry name" value="SRA"/>
    <property type="match status" value="1"/>
</dbReference>
<keyword evidence="2" id="KW-0158">Chromosome</keyword>
<dbReference type="GO" id="GO:0005694">
    <property type="term" value="C:chromosome"/>
    <property type="evidence" value="ECO:0007669"/>
    <property type="project" value="UniProtKB-SubCell"/>
</dbReference>
<dbReference type="InParanoid" id="A0A200R3T3"/>
<dbReference type="SUPFAM" id="SSF82199">
    <property type="entry name" value="SET domain"/>
    <property type="match status" value="1"/>
</dbReference>
<evidence type="ECO:0000313" key="10">
    <source>
        <dbReference type="EMBL" id="OVA17371.1"/>
    </source>
</evidence>
<dbReference type="PROSITE" id="PS51015">
    <property type="entry name" value="YDG"/>
    <property type="match status" value="1"/>
</dbReference>
<dbReference type="SMART" id="SM00468">
    <property type="entry name" value="PreSET"/>
    <property type="match status" value="1"/>
</dbReference>
<dbReference type="InterPro" id="IPR003105">
    <property type="entry name" value="SRA_YDG"/>
</dbReference>
<proteinExistence type="predicted"/>
<dbReference type="PANTHER" id="PTHR45660:SF94">
    <property type="entry name" value="HISTONE-LYSINE N-METHYLTRANSFERASE, H3 LYSINE-9 SPECIFIC SUVH4"/>
    <property type="match status" value="1"/>
</dbReference>
<dbReference type="PROSITE" id="PS51575">
    <property type="entry name" value="SAM_MT43_SUVAR39_2"/>
    <property type="match status" value="1"/>
</dbReference>
<dbReference type="InterPro" id="IPR025794">
    <property type="entry name" value="H3-K9-MeTrfase_plant"/>
</dbReference>
<dbReference type="InterPro" id="IPR015947">
    <property type="entry name" value="PUA-like_sf"/>
</dbReference>
<dbReference type="Proteomes" id="UP000195402">
    <property type="component" value="Unassembled WGS sequence"/>
</dbReference>
<evidence type="ECO:0000256" key="2">
    <source>
        <dbReference type="ARBA" id="ARBA00022454"/>
    </source>
</evidence>
<dbReference type="OrthoDB" id="5792673at2759"/>
<evidence type="ECO:0000256" key="3">
    <source>
        <dbReference type="ARBA" id="ARBA00022853"/>
    </source>
</evidence>
<dbReference type="Gene3D" id="2.30.280.10">
    <property type="entry name" value="SRA-YDG"/>
    <property type="match status" value="1"/>
</dbReference>
<dbReference type="Gene3D" id="2.170.270.10">
    <property type="entry name" value="SET domain"/>
    <property type="match status" value="1"/>
</dbReference>
<sequence>MDIQQPISMDSSEIPFSSGFMNVVDPEMVKDCPTSMVSGVSRNAEKIEGKSTGVTVTKSVAQRVQKIVSEEVFVERRVSPRLQNRSEKKRSYYYDSWKASCVTKKGKVSNKKTKIVERGNLVANLEEKEEVRRNEMCSGDVERSELVNVGLKEGEEKEIITGNSSTDVSGKSAYAKVKETLRAFNAHYLHFVQEEEKRCKKVEVKDPKTPKDSKSKKGKASGDDMKLPAKRPDLKAITKKGKARGTAKRPDLKAITKMMETKTILFPKKRFGHLPGVDVGHQFYSRAEMVVLGLHGHWLNGIDFMGPSYEKLDEYKGYTFPLATSIVLSGQYEDDQDNAEDVIYTGQGGNNLLGNRRQNGHQVMLRGNLALKNSIEQCVPVRVTRGHVSSSSYCGKVYTYDGLYKVVQYWAEKGVSGFTIFKFRLKRLEGQPPLTTSQVFCLINTNKFVDSTGKSNSLVSKDISGGQEDIPIPATNLVDDPPVAPIGKFDHLITFLILSIQVAESVKLPMSATGCNCRGTCMDPVICACARLNGSDFPYVRRDGGRLVKAKSVVFECGPNCGCGPGCINKTSQRGLKYRFEVFRTPKKGWAVRSWDFIPSGAPVCEYTGLLMRTDDIDNISENNYIFDIDCLQTMKGLDGRERRLEDVAIPSRAHLDETDDKKLESVPEFCIDAGRVGNIARFINHSCAPNLFVQCVLSSHHNIKLARVMLFAADNIPPMQIHFHFKQNANSSRWRRHYSFEQIS</sequence>
<dbReference type="Pfam" id="PF02182">
    <property type="entry name" value="SAD_SRA"/>
    <property type="match status" value="1"/>
</dbReference>
<feature type="domain" description="Pre-SET" evidence="8">
    <location>
        <begin position="513"/>
        <end position="575"/>
    </location>
</feature>
<gene>
    <name evidence="10" type="ORF">BVC80_1837g181</name>
</gene>
<accession>A0A200R3T3</accession>
<feature type="region of interest" description="Disordered" evidence="6">
    <location>
        <begin position="199"/>
        <end position="229"/>
    </location>
</feature>
<reference evidence="10 11" key="1">
    <citation type="journal article" date="2017" name="Mol. Plant">
        <title>The Genome of Medicinal Plant Macleaya cordata Provides New Insights into Benzylisoquinoline Alkaloids Metabolism.</title>
        <authorList>
            <person name="Liu X."/>
            <person name="Liu Y."/>
            <person name="Huang P."/>
            <person name="Ma Y."/>
            <person name="Qing Z."/>
            <person name="Tang Q."/>
            <person name="Cao H."/>
            <person name="Cheng P."/>
            <person name="Zheng Y."/>
            <person name="Yuan Z."/>
            <person name="Zhou Y."/>
            <person name="Liu J."/>
            <person name="Tang Z."/>
            <person name="Zhuo Y."/>
            <person name="Zhang Y."/>
            <person name="Yu L."/>
            <person name="Huang J."/>
            <person name="Yang P."/>
            <person name="Peng Q."/>
            <person name="Zhang J."/>
            <person name="Jiang W."/>
            <person name="Zhang Z."/>
            <person name="Lin K."/>
            <person name="Ro D.K."/>
            <person name="Chen X."/>
            <person name="Xiong X."/>
            <person name="Shang Y."/>
            <person name="Huang S."/>
            <person name="Zeng J."/>
        </authorList>
    </citation>
    <scope>NUCLEOTIDE SEQUENCE [LARGE SCALE GENOMIC DNA]</scope>
    <source>
        <strain evidence="11">cv. BLH2017</strain>
        <tissue evidence="10">Root</tissue>
    </source>
</reference>
<dbReference type="STRING" id="56857.A0A200R3T3"/>